<dbReference type="Proteomes" id="UP001209570">
    <property type="component" value="Unassembled WGS sequence"/>
</dbReference>
<dbReference type="PIRSF" id="PIRSF000097">
    <property type="entry name" value="AKR"/>
    <property type="match status" value="1"/>
</dbReference>
<evidence type="ECO:0000256" key="4">
    <source>
        <dbReference type="PIRSR" id="PIRSR000097-2"/>
    </source>
</evidence>
<dbReference type="AlphaFoldDB" id="A0AAD5LVS4"/>
<accession>A0AAD5LVS4</accession>
<feature type="site" description="Lowers pKa of active site Tyr" evidence="5">
    <location>
        <position position="77"/>
    </location>
</feature>
<dbReference type="PROSITE" id="PS00063">
    <property type="entry name" value="ALDOKETO_REDUCTASE_3"/>
    <property type="match status" value="1"/>
</dbReference>
<keyword evidence="2" id="KW-0560">Oxidoreductase</keyword>
<evidence type="ECO:0000256" key="2">
    <source>
        <dbReference type="ARBA" id="ARBA00023002"/>
    </source>
</evidence>
<dbReference type="InterPro" id="IPR036812">
    <property type="entry name" value="NAD(P)_OxRdtase_dom_sf"/>
</dbReference>
<evidence type="ECO:0000313" key="7">
    <source>
        <dbReference type="EMBL" id="KAJ0395134.1"/>
    </source>
</evidence>
<comment type="caution">
    <text evidence="7">The sequence shown here is derived from an EMBL/GenBank/DDBJ whole genome shotgun (WGS) entry which is preliminary data.</text>
</comment>
<evidence type="ECO:0000259" key="6">
    <source>
        <dbReference type="Pfam" id="PF00248"/>
    </source>
</evidence>
<dbReference type="Gene3D" id="3.20.20.100">
    <property type="entry name" value="NADP-dependent oxidoreductase domain"/>
    <property type="match status" value="1"/>
</dbReference>
<gene>
    <name evidence="7" type="ORF">P43SY_004627</name>
</gene>
<name>A0AAD5LVS4_PYTIN</name>
<feature type="binding site" evidence="4">
    <location>
        <position position="110"/>
    </location>
    <ligand>
        <name>substrate</name>
    </ligand>
</feature>
<feature type="domain" description="NADP-dependent oxidoreductase" evidence="6">
    <location>
        <begin position="19"/>
        <end position="262"/>
    </location>
</feature>
<protein>
    <recommendedName>
        <fullName evidence="6">NADP-dependent oxidoreductase domain-containing protein</fullName>
    </recommendedName>
</protein>
<dbReference type="PRINTS" id="PR00069">
    <property type="entry name" value="ALDKETRDTASE"/>
</dbReference>
<dbReference type="GO" id="GO:0016491">
    <property type="term" value="F:oxidoreductase activity"/>
    <property type="evidence" value="ECO:0007669"/>
    <property type="project" value="UniProtKB-KW"/>
</dbReference>
<keyword evidence="8" id="KW-1185">Reference proteome</keyword>
<dbReference type="CDD" id="cd19071">
    <property type="entry name" value="AKR_AKR1-5-like"/>
    <property type="match status" value="1"/>
</dbReference>
<dbReference type="Pfam" id="PF00248">
    <property type="entry name" value="Aldo_ket_red"/>
    <property type="match status" value="1"/>
</dbReference>
<dbReference type="InterPro" id="IPR020471">
    <property type="entry name" value="AKR"/>
</dbReference>
<dbReference type="PROSITE" id="PS00062">
    <property type="entry name" value="ALDOKETO_REDUCTASE_2"/>
    <property type="match status" value="1"/>
</dbReference>
<reference evidence="7" key="1">
    <citation type="submission" date="2021-12" db="EMBL/GenBank/DDBJ databases">
        <title>Prjna785345.</title>
        <authorList>
            <person name="Rujirawat T."/>
            <person name="Krajaejun T."/>
        </authorList>
    </citation>
    <scope>NUCLEOTIDE SEQUENCE</scope>
    <source>
        <strain evidence="7">Pi057C3</strain>
    </source>
</reference>
<feature type="active site" description="Proton donor" evidence="3">
    <location>
        <position position="52"/>
    </location>
</feature>
<dbReference type="EMBL" id="JAKCXM010000362">
    <property type="protein sequence ID" value="KAJ0395134.1"/>
    <property type="molecule type" value="Genomic_DNA"/>
</dbReference>
<dbReference type="FunFam" id="3.20.20.100:FF:000015">
    <property type="entry name" value="Oxidoreductase, aldo/keto reductase family"/>
    <property type="match status" value="1"/>
</dbReference>
<dbReference type="SUPFAM" id="SSF51430">
    <property type="entry name" value="NAD(P)-linked oxidoreductase"/>
    <property type="match status" value="1"/>
</dbReference>
<organism evidence="7 8">
    <name type="scientific">Pythium insidiosum</name>
    <name type="common">Pythiosis disease agent</name>
    <dbReference type="NCBI Taxonomy" id="114742"/>
    <lineage>
        <taxon>Eukaryota</taxon>
        <taxon>Sar</taxon>
        <taxon>Stramenopiles</taxon>
        <taxon>Oomycota</taxon>
        <taxon>Peronosporomycetes</taxon>
        <taxon>Pythiales</taxon>
        <taxon>Pythiaceae</taxon>
        <taxon>Pythium</taxon>
    </lineage>
</organism>
<dbReference type="PANTHER" id="PTHR43827">
    <property type="entry name" value="2,5-DIKETO-D-GLUCONIC ACID REDUCTASE"/>
    <property type="match status" value="1"/>
</dbReference>
<dbReference type="InterPro" id="IPR023210">
    <property type="entry name" value="NADP_OxRdtase_dom"/>
</dbReference>
<dbReference type="InterPro" id="IPR018170">
    <property type="entry name" value="Aldo/ket_reductase_CS"/>
</dbReference>
<dbReference type="PROSITE" id="PS00798">
    <property type="entry name" value="ALDOKETO_REDUCTASE_1"/>
    <property type="match status" value="1"/>
</dbReference>
<sequence>MVYDDFKRLPSGAQIPSIGLGVFQATNPHEAYAAVLSALRLGYRHIDTARDYENEEEVGRAVRDSGVPRDQVFVTSKLFPTDWGYDRAVACVKESNERIGLGYVDLFLLHAPGDRALRAETWRALEDMQAAGVVRDIGVSNFGVNHLEKLAETSRVTPAVNQIEVHPWCARPEVVKYCEAHKIYVQAYSPLAKAKRLGDAPVQAIAKEVNATPGQVCVAWSLAKNFITLPKSFNEARQKENLDARLVALTPEQVARLDALDEYLVLSWDPIKNEPA</sequence>
<evidence type="ECO:0000313" key="8">
    <source>
        <dbReference type="Proteomes" id="UP001209570"/>
    </source>
</evidence>
<dbReference type="PANTHER" id="PTHR43827:SF13">
    <property type="entry name" value="ALDO_KETO REDUCTASE FAMILY PROTEIN"/>
    <property type="match status" value="1"/>
</dbReference>
<evidence type="ECO:0000256" key="5">
    <source>
        <dbReference type="PIRSR" id="PIRSR000097-3"/>
    </source>
</evidence>
<evidence type="ECO:0000256" key="3">
    <source>
        <dbReference type="PIRSR" id="PIRSR000097-1"/>
    </source>
</evidence>
<comment type="similarity">
    <text evidence="1">Belongs to the aldo/keto reductase family.</text>
</comment>
<evidence type="ECO:0000256" key="1">
    <source>
        <dbReference type="ARBA" id="ARBA00007905"/>
    </source>
</evidence>
<proteinExistence type="inferred from homology"/>